<dbReference type="EMBL" id="CADCTT010000404">
    <property type="protein sequence ID" value="CAA9338909.1"/>
    <property type="molecule type" value="Genomic_DNA"/>
</dbReference>
<dbReference type="AlphaFoldDB" id="A0A6J4LRD1"/>
<evidence type="ECO:0000259" key="5">
    <source>
        <dbReference type="PROSITE" id="PS51900"/>
    </source>
</evidence>
<dbReference type="PROSITE" id="PS51900">
    <property type="entry name" value="CB"/>
    <property type="match status" value="1"/>
</dbReference>
<organism evidence="6">
    <name type="scientific">uncultured Friedmanniella sp</name>
    <dbReference type="NCBI Taxonomy" id="335381"/>
    <lineage>
        <taxon>Bacteria</taxon>
        <taxon>Bacillati</taxon>
        <taxon>Actinomycetota</taxon>
        <taxon>Actinomycetes</taxon>
        <taxon>Propionibacteriales</taxon>
        <taxon>Nocardioidaceae</taxon>
        <taxon>Friedmanniella</taxon>
        <taxon>environmental samples</taxon>
    </lineage>
</organism>
<protein>
    <submittedName>
        <fullName evidence="6">Site-specific tyrosine recombinase XerD</fullName>
    </submittedName>
</protein>
<dbReference type="InterPro" id="IPR004107">
    <property type="entry name" value="Integrase_SAM-like_N"/>
</dbReference>
<keyword evidence="1 2" id="KW-0238">DNA-binding</keyword>
<sequence>MQGYLDHLAVERGLSANTLSAYRRDLRRYTVFLADRDVTAIAAVAPTLVAILLVRFIVLACFPRTLVLGSSDAPGTGHFDRGTSGSALVR</sequence>
<feature type="domain" description="Core-binding (CB)" evidence="5">
    <location>
        <begin position="1"/>
        <end position="90"/>
    </location>
</feature>
<feature type="transmembrane region" description="Helical" evidence="4">
    <location>
        <begin position="38"/>
        <end position="62"/>
    </location>
</feature>
<evidence type="ECO:0000256" key="1">
    <source>
        <dbReference type="ARBA" id="ARBA00023125"/>
    </source>
</evidence>
<keyword evidence="4" id="KW-0472">Membrane</keyword>
<dbReference type="InterPro" id="IPR044068">
    <property type="entry name" value="CB"/>
</dbReference>
<evidence type="ECO:0000256" key="4">
    <source>
        <dbReference type="SAM" id="Phobius"/>
    </source>
</evidence>
<accession>A0A6J4LRD1</accession>
<dbReference type="GO" id="GO:0015074">
    <property type="term" value="P:DNA integration"/>
    <property type="evidence" value="ECO:0007669"/>
    <property type="project" value="InterPro"/>
</dbReference>
<reference evidence="6" key="1">
    <citation type="submission" date="2020-02" db="EMBL/GenBank/DDBJ databases">
        <authorList>
            <person name="Meier V. D."/>
        </authorList>
    </citation>
    <scope>NUCLEOTIDE SEQUENCE</scope>
    <source>
        <strain evidence="6">AVDCRST_MAG61</strain>
    </source>
</reference>
<dbReference type="InterPro" id="IPR010998">
    <property type="entry name" value="Integrase_recombinase_N"/>
</dbReference>
<evidence type="ECO:0000256" key="3">
    <source>
        <dbReference type="SAM" id="MobiDB-lite"/>
    </source>
</evidence>
<gene>
    <name evidence="6" type="ORF">AVDCRST_MAG61-3336</name>
</gene>
<feature type="region of interest" description="Disordered" evidence="3">
    <location>
        <begin position="67"/>
        <end position="90"/>
    </location>
</feature>
<dbReference type="Gene3D" id="1.10.150.130">
    <property type="match status" value="1"/>
</dbReference>
<name>A0A6J4LRD1_9ACTN</name>
<dbReference type="SUPFAM" id="SSF47823">
    <property type="entry name" value="lambda integrase-like, N-terminal domain"/>
    <property type="match status" value="1"/>
</dbReference>
<keyword evidence="4" id="KW-1133">Transmembrane helix</keyword>
<keyword evidence="4" id="KW-0812">Transmembrane</keyword>
<evidence type="ECO:0000313" key="6">
    <source>
        <dbReference type="EMBL" id="CAA9338909.1"/>
    </source>
</evidence>
<dbReference type="Pfam" id="PF02899">
    <property type="entry name" value="Phage_int_SAM_1"/>
    <property type="match status" value="1"/>
</dbReference>
<dbReference type="GO" id="GO:0003677">
    <property type="term" value="F:DNA binding"/>
    <property type="evidence" value="ECO:0007669"/>
    <property type="project" value="UniProtKB-UniRule"/>
</dbReference>
<evidence type="ECO:0000256" key="2">
    <source>
        <dbReference type="PROSITE-ProRule" id="PRU01248"/>
    </source>
</evidence>
<proteinExistence type="predicted"/>